<feature type="repeat" description="Lumazine-binding" evidence="11">
    <location>
        <begin position="98"/>
        <end position="194"/>
    </location>
</feature>
<dbReference type="PANTHER" id="PTHR21098">
    <property type="entry name" value="RIBOFLAVIN SYNTHASE ALPHA CHAIN"/>
    <property type="match status" value="1"/>
</dbReference>
<evidence type="ECO:0000256" key="8">
    <source>
        <dbReference type="ARBA" id="ARBA00022679"/>
    </source>
</evidence>
<keyword evidence="8" id="KW-0808">Transferase</keyword>
<proteinExistence type="predicted"/>
<dbReference type="FunFam" id="2.40.30.20:FF:000003">
    <property type="entry name" value="Riboflavin synthase, alpha subunit"/>
    <property type="match status" value="1"/>
</dbReference>
<dbReference type="InterPro" id="IPR017938">
    <property type="entry name" value="Riboflavin_synthase-like_b-brl"/>
</dbReference>
<evidence type="ECO:0000256" key="3">
    <source>
        <dbReference type="ARBA" id="ARBA00004887"/>
    </source>
</evidence>
<dbReference type="CDD" id="cd00402">
    <property type="entry name" value="Riboflavin_synthase_like"/>
    <property type="match status" value="1"/>
</dbReference>
<evidence type="ECO:0000256" key="10">
    <source>
        <dbReference type="NCBIfam" id="TIGR00187"/>
    </source>
</evidence>
<dbReference type="InterPro" id="IPR026017">
    <property type="entry name" value="Lumazine-bd_dom"/>
</dbReference>
<feature type="domain" description="Lumazine-binding" evidence="12">
    <location>
        <begin position="1"/>
        <end position="97"/>
    </location>
</feature>
<evidence type="ECO:0000313" key="13">
    <source>
        <dbReference type="EMBL" id="POP52671.1"/>
    </source>
</evidence>
<dbReference type="GO" id="GO:0004746">
    <property type="term" value="F:riboflavin synthase activity"/>
    <property type="evidence" value="ECO:0007669"/>
    <property type="project" value="UniProtKB-UniRule"/>
</dbReference>
<dbReference type="RefSeq" id="WP_103684489.1">
    <property type="nucleotide sequence ID" value="NZ_PQGG01000026.1"/>
</dbReference>
<evidence type="ECO:0000256" key="11">
    <source>
        <dbReference type="PROSITE-ProRule" id="PRU00524"/>
    </source>
</evidence>
<evidence type="ECO:0000256" key="5">
    <source>
        <dbReference type="ARBA" id="ARBA00012827"/>
    </source>
</evidence>
<dbReference type="NCBIfam" id="TIGR00187">
    <property type="entry name" value="ribE"/>
    <property type="match status" value="1"/>
</dbReference>
<comment type="pathway">
    <text evidence="3">Cofactor biosynthesis; riboflavin biosynthesis; riboflavin from 2-hydroxy-3-oxobutyl phosphate and 5-amino-6-(D-ribitylamino)uracil: step 2/2.</text>
</comment>
<comment type="caution">
    <text evidence="13">The sequence shown here is derived from an EMBL/GenBank/DDBJ whole genome shotgun (WGS) entry which is preliminary data.</text>
</comment>
<organism evidence="13 14">
    <name type="scientific">Zhongshania marina</name>
    <dbReference type="NCBI Taxonomy" id="2304603"/>
    <lineage>
        <taxon>Bacteria</taxon>
        <taxon>Pseudomonadati</taxon>
        <taxon>Pseudomonadota</taxon>
        <taxon>Gammaproteobacteria</taxon>
        <taxon>Cellvibrionales</taxon>
        <taxon>Spongiibacteraceae</taxon>
        <taxon>Zhongshania</taxon>
    </lineage>
</organism>
<comment type="subunit">
    <text evidence="4">Homotrimer.</text>
</comment>
<evidence type="ECO:0000313" key="14">
    <source>
        <dbReference type="Proteomes" id="UP000237222"/>
    </source>
</evidence>
<dbReference type="AlphaFoldDB" id="A0A2S4HG49"/>
<dbReference type="OrthoDB" id="9788537at2"/>
<dbReference type="EC" id="2.5.1.9" evidence="5 10"/>
<dbReference type="SUPFAM" id="SSF63380">
    <property type="entry name" value="Riboflavin synthase domain-like"/>
    <property type="match status" value="2"/>
</dbReference>
<dbReference type="NCBIfam" id="NF009566">
    <property type="entry name" value="PRK13020.1"/>
    <property type="match status" value="1"/>
</dbReference>
<dbReference type="Gene3D" id="2.40.30.20">
    <property type="match status" value="2"/>
</dbReference>
<dbReference type="InterPro" id="IPR023366">
    <property type="entry name" value="ATP_synth_asu-like_sf"/>
</dbReference>
<evidence type="ECO:0000256" key="9">
    <source>
        <dbReference type="ARBA" id="ARBA00022737"/>
    </source>
</evidence>
<comment type="function">
    <text evidence="2">Catalyzes the dismutation of two molecules of 6,7-dimethyl-8-ribityllumazine, resulting in the formation of riboflavin and 5-amino-6-(D-ribitylamino)uracil.</text>
</comment>
<feature type="domain" description="Lumazine-binding" evidence="12">
    <location>
        <begin position="98"/>
        <end position="194"/>
    </location>
</feature>
<evidence type="ECO:0000256" key="2">
    <source>
        <dbReference type="ARBA" id="ARBA00002803"/>
    </source>
</evidence>
<keyword evidence="9" id="KW-0677">Repeat</keyword>
<evidence type="ECO:0000256" key="7">
    <source>
        <dbReference type="ARBA" id="ARBA00022619"/>
    </source>
</evidence>
<protein>
    <recommendedName>
        <fullName evidence="6 10">Riboflavin synthase</fullName>
        <ecNumber evidence="5 10">2.5.1.9</ecNumber>
    </recommendedName>
</protein>
<keyword evidence="7" id="KW-0686">Riboflavin biosynthesis</keyword>
<sequence length="219" mass="23267">MFTGIIEALGNIAAIEKRGGDMRLQVNSATLPMAEVKLGDSIATNGVCLTVVSLLNNGFWADVSNETLSLSSFASAKVGQVVNLERAMLASSRLDGHIVSGHVDGLGQIVNCASDARSIRLTIEAPANLAHYIATKGSICVDGVSLTVNRVEGSVFELNIVPHTAAQTIIQHYRAGTAVNLEVDLLARYLERLLQAKQPVRNGISMATLADNGFLRARK</sequence>
<evidence type="ECO:0000256" key="6">
    <source>
        <dbReference type="ARBA" id="ARBA00013950"/>
    </source>
</evidence>
<comment type="catalytic activity">
    <reaction evidence="1">
        <text>2 6,7-dimethyl-8-(1-D-ribityl)lumazine + H(+) = 5-amino-6-(D-ribitylamino)uracil + riboflavin</text>
        <dbReference type="Rhea" id="RHEA:20772"/>
        <dbReference type="ChEBI" id="CHEBI:15378"/>
        <dbReference type="ChEBI" id="CHEBI:15934"/>
        <dbReference type="ChEBI" id="CHEBI:57986"/>
        <dbReference type="ChEBI" id="CHEBI:58201"/>
        <dbReference type="EC" id="2.5.1.9"/>
    </reaction>
</comment>
<dbReference type="InterPro" id="IPR001783">
    <property type="entry name" value="Lumazine-bd"/>
</dbReference>
<accession>A0A2S4HG49</accession>
<dbReference type="FunFam" id="2.40.30.20:FF:000004">
    <property type="entry name" value="Riboflavin synthase, alpha subunit"/>
    <property type="match status" value="1"/>
</dbReference>
<dbReference type="Pfam" id="PF00677">
    <property type="entry name" value="Lum_binding"/>
    <property type="match status" value="2"/>
</dbReference>
<evidence type="ECO:0000256" key="4">
    <source>
        <dbReference type="ARBA" id="ARBA00011233"/>
    </source>
</evidence>
<gene>
    <name evidence="13" type="ORF">C0068_10710</name>
</gene>
<evidence type="ECO:0000256" key="1">
    <source>
        <dbReference type="ARBA" id="ARBA00000968"/>
    </source>
</evidence>
<dbReference type="EMBL" id="PQGG01000026">
    <property type="protein sequence ID" value="POP52671.1"/>
    <property type="molecule type" value="Genomic_DNA"/>
</dbReference>
<dbReference type="PROSITE" id="PS51177">
    <property type="entry name" value="LUMAZINE_BIND"/>
    <property type="match status" value="2"/>
</dbReference>
<dbReference type="NCBIfam" id="NF006767">
    <property type="entry name" value="PRK09289.1"/>
    <property type="match status" value="1"/>
</dbReference>
<reference evidence="13" key="1">
    <citation type="submission" date="2018-01" db="EMBL/GenBank/DDBJ databases">
        <authorList>
            <person name="Yu X.-D."/>
        </authorList>
    </citation>
    <scope>NUCLEOTIDE SEQUENCE</scope>
    <source>
        <strain evidence="13">ZX-21</strain>
    </source>
</reference>
<evidence type="ECO:0000259" key="12">
    <source>
        <dbReference type="PROSITE" id="PS51177"/>
    </source>
</evidence>
<dbReference type="PIRSF" id="PIRSF000498">
    <property type="entry name" value="Riboflavin_syn_A"/>
    <property type="match status" value="1"/>
</dbReference>
<name>A0A2S4HG49_9GAMM</name>
<dbReference type="PANTHER" id="PTHR21098:SF12">
    <property type="entry name" value="RIBOFLAVIN SYNTHASE"/>
    <property type="match status" value="1"/>
</dbReference>
<dbReference type="GO" id="GO:0009231">
    <property type="term" value="P:riboflavin biosynthetic process"/>
    <property type="evidence" value="ECO:0007669"/>
    <property type="project" value="UniProtKB-KW"/>
</dbReference>
<feature type="repeat" description="Lumazine-binding" evidence="11">
    <location>
        <begin position="1"/>
        <end position="97"/>
    </location>
</feature>
<dbReference type="Proteomes" id="UP000237222">
    <property type="component" value="Unassembled WGS sequence"/>
</dbReference>